<dbReference type="InterPro" id="IPR024072">
    <property type="entry name" value="DHFR-like_dom_sf"/>
</dbReference>
<keyword evidence="3" id="KW-0479">Metal-binding</keyword>
<dbReference type="InterPro" id="IPR002125">
    <property type="entry name" value="CMP_dCMP_dom"/>
</dbReference>
<sequence>MASVGEVAAMRRAIAVSALGLGTTSPNPPVGCVILDTSGCVIGEGFHRRKGEAHAEGNALAAAGAAAVGGTAVVTLEPCNHVGRAPACRALLIEAGVARVVVAVIDPTSRGEGGVAELRRAGVDVEVGVLAGEAELVLRPWLTALERGAPFVTWTYDAGDHRQLAGFDVHGYDAVVGPDGRLREGAPGGHGDTFVLPGEMPQGDPEKVLQTLHAAGVRSLLVLGKHGFGEFYAAAGLVDEVLIRLPGREASSPVSELPPAGFRISAVRRLEDHVLVQAQGEGPPFRAR</sequence>
<reference evidence="6 7" key="1">
    <citation type="journal article" date="2019" name="Int. J. Syst. Evol. Microbiol.">
        <title>The Global Catalogue of Microorganisms (GCM) 10K type strain sequencing project: providing services to taxonomists for standard genome sequencing and annotation.</title>
        <authorList>
            <consortium name="The Broad Institute Genomics Platform"/>
            <consortium name="The Broad Institute Genome Sequencing Center for Infectious Disease"/>
            <person name="Wu L."/>
            <person name="Ma J."/>
        </authorList>
    </citation>
    <scope>NUCLEOTIDE SEQUENCE [LARGE SCALE GENOMIC DNA]</scope>
    <source>
        <strain evidence="6 7">JCM 13929</strain>
    </source>
</reference>
<evidence type="ECO:0000256" key="1">
    <source>
        <dbReference type="ARBA" id="ARBA00004882"/>
    </source>
</evidence>
<name>A0ABN2EQ66_9ACTN</name>
<feature type="domain" description="CMP/dCMP-type deaminase" evidence="5">
    <location>
        <begin position="4"/>
        <end position="126"/>
    </location>
</feature>
<dbReference type="PROSITE" id="PS00903">
    <property type="entry name" value="CYT_DCMP_DEAMINASES_1"/>
    <property type="match status" value="1"/>
</dbReference>
<comment type="caution">
    <text evidence="6">The sequence shown here is derived from an EMBL/GenBank/DDBJ whole genome shotgun (WGS) entry which is preliminary data.</text>
</comment>
<evidence type="ECO:0000259" key="5">
    <source>
        <dbReference type="PROSITE" id="PS51747"/>
    </source>
</evidence>
<dbReference type="NCBIfam" id="TIGR00326">
    <property type="entry name" value="eubact_ribD"/>
    <property type="match status" value="1"/>
</dbReference>
<dbReference type="InterPro" id="IPR004794">
    <property type="entry name" value="Eubact_RibD"/>
</dbReference>
<evidence type="ECO:0000313" key="7">
    <source>
        <dbReference type="Proteomes" id="UP001500064"/>
    </source>
</evidence>
<dbReference type="PANTHER" id="PTHR11079">
    <property type="entry name" value="CYTOSINE DEAMINASE FAMILY MEMBER"/>
    <property type="match status" value="1"/>
</dbReference>
<keyword evidence="7" id="KW-1185">Reference proteome</keyword>
<dbReference type="EMBL" id="BAAAMU010000003">
    <property type="protein sequence ID" value="GAA1613055.1"/>
    <property type="molecule type" value="Genomic_DNA"/>
</dbReference>
<evidence type="ECO:0000256" key="4">
    <source>
        <dbReference type="ARBA" id="ARBA00022833"/>
    </source>
</evidence>
<protein>
    <recommendedName>
        <fullName evidence="2">diaminohydroxyphosphoribosylaminopyrimidine deaminase</fullName>
        <ecNumber evidence="2">3.5.4.26</ecNumber>
    </recommendedName>
</protein>
<organism evidence="6 7">
    <name type="scientific">Nonomuraea maheshkhaliensis</name>
    <dbReference type="NCBI Taxonomy" id="419590"/>
    <lineage>
        <taxon>Bacteria</taxon>
        <taxon>Bacillati</taxon>
        <taxon>Actinomycetota</taxon>
        <taxon>Actinomycetes</taxon>
        <taxon>Streptosporangiales</taxon>
        <taxon>Streptosporangiaceae</taxon>
        <taxon>Nonomuraea</taxon>
    </lineage>
</organism>
<dbReference type="EC" id="3.5.4.26" evidence="2"/>
<evidence type="ECO:0000256" key="2">
    <source>
        <dbReference type="ARBA" id="ARBA00012766"/>
    </source>
</evidence>
<dbReference type="Gene3D" id="3.40.430.10">
    <property type="entry name" value="Dihydrofolate Reductase, subunit A"/>
    <property type="match status" value="1"/>
</dbReference>
<evidence type="ECO:0000256" key="3">
    <source>
        <dbReference type="ARBA" id="ARBA00022723"/>
    </source>
</evidence>
<dbReference type="PANTHER" id="PTHR11079:SF162">
    <property type="entry name" value="RIBOFLAVIN BIOSYNTHESIS PROTEIN PYRD, CHLOROPLASTIC"/>
    <property type="match status" value="1"/>
</dbReference>
<dbReference type="SUPFAM" id="SSF53927">
    <property type="entry name" value="Cytidine deaminase-like"/>
    <property type="match status" value="1"/>
</dbReference>
<dbReference type="PROSITE" id="PS51747">
    <property type="entry name" value="CYT_DCMP_DEAMINASES_2"/>
    <property type="match status" value="1"/>
</dbReference>
<proteinExistence type="predicted"/>
<comment type="pathway">
    <text evidence="1">Cofactor biosynthesis; riboflavin biosynthesis; 5-amino-6-(D-ribitylamino)uracil from GTP: step 2/4.</text>
</comment>
<dbReference type="InterPro" id="IPR016192">
    <property type="entry name" value="APOBEC/CMP_deaminase_Zn-bd"/>
</dbReference>
<gene>
    <name evidence="6" type="ORF">GCM10009733_006400</name>
</gene>
<dbReference type="Pfam" id="PF00383">
    <property type="entry name" value="dCMP_cyt_deam_1"/>
    <property type="match status" value="1"/>
</dbReference>
<dbReference type="Gene3D" id="3.40.140.10">
    <property type="entry name" value="Cytidine Deaminase, domain 2"/>
    <property type="match status" value="1"/>
</dbReference>
<dbReference type="InterPro" id="IPR016193">
    <property type="entry name" value="Cytidine_deaminase-like"/>
</dbReference>
<accession>A0ABN2EQ66</accession>
<evidence type="ECO:0000313" key="6">
    <source>
        <dbReference type="EMBL" id="GAA1613055.1"/>
    </source>
</evidence>
<dbReference type="Proteomes" id="UP001500064">
    <property type="component" value="Unassembled WGS sequence"/>
</dbReference>
<keyword evidence="4" id="KW-0862">Zinc</keyword>